<evidence type="ECO:0000256" key="5">
    <source>
        <dbReference type="ARBA" id="ARBA00022889"/>
    </source>
</evidence>
<dbReference type="GO" id="GO:0005509">
    <property type="term" value="F:calcium ion binding"/>
    <property type="evidence" value="ECO:0007669"/>
    <property type="project" value="InterPro"/>
</dbReference>
<feature type="domain" description="Cadherin" evidence="10">
    <location>
        <begin position="1106"/>
        <end position="1195"/>
    </location>
</feature>
<dbReference type="Gene3D" id="2.60.40.60">
    <property type="entry name" value="Cadherins"/>
    <property type="match status" value="8"/>
</dbReference>
<dbReference type="GO" id="GO:0016020">
    <property type="term" value="C:membrane"/>
    <property type="evidence" value="ECO:0007669"/>
    <property type="project" value="UniProtKB-SubCell"/>
</dbReference>
<keyword evidence="9" id="KW-0732">Signal</keyword>
<feature type="domain" description="Cadherin" evidence="10">
    <location>
        <begin position="813"/>
        <end position="909"/>
    </location>
</feature>
<dbReference type="PROSITE" id="PS50268">
    <property type="entry name" value="CADHERIN_2"/>
    <property type="match status" value="8"/>
</dbReference>
<keyword evidence="3" id="KW-0677">Repeat</keyword>
<evidence type="ECO:0000313" key="11">
    <source>
        <dbReference type="EMBL" id="ABL97205.1"/>
    </source>
</evidence>
<proteinExistence type="predicted"/>
<organism evidence="11">
    <name type="scientific">uncultured marine bacterium EB0_49D07</name>
    <dbReference type="NCBI Taxonomy" id="415439"/>
    <lineage>
        <taxon>Bacteria</taxon>
        <taxon>environmental samples</taxon>
    </lineage>
</organism>
<feature type="compositionally biased region" description="Acidic residues" evidence="8">
    <location>
        <begin position="198"/>
        <end position="290"/>
    </location>
</feature>
<evidence type="ECO:0000256" key="6">
    <source>
        <dbReference type="ARBA" id="ARBA00022989"/>
    </source>
</evidence>
<evidence type="ECO:0000256" key="4">
    <source>
        <dbReference type="ARBA" id="ARBA00022837"/>
    </source>
</evidence>
<evidence type="ECO:0000256" key="3">
    <source>
        <dbReference type="ARBA" id="ARBA00022737"/>
    </source>
</evidence>
<name>A4GJB0_9BACT</name>
<dbReference type="PANTHER" id="PTHR24025:SF31">
    <property type="entry name" value="NEURAL-CADHERIN"/>
    <property type="match status" value="1"/>
</dbReference>
<sequence length="2204" mass="229522">MFKIMMKLANKFLSIILLTGTFSSAGLAQEQIGVASAVNKNTTDLTLEQERKLIDAGYEIIQNHTIETDGIGRAQMLLLDGTAFSVGPNSSVVLDKFIYNPETAEGSLEVTARGLLRIVGGKVTKKQPALIRTNSATVGIRGGIGIVQTNGSQTNATFLYGTEMTVTPNCVDLDSFGDQCSPDYATTVTEPGFSVSVESEDSEPSEPVEVTEESIDALQEELEAPEEAPEEESAAEETPAEETQEEESTTEETPAEETQEEESTTEETPAEETQEEESTTEETPAEETQAEEGTASEESVTEGTPGEDVAPESTEPETEAPTEIETEVASNDAGDSSDIEVDEGLLDSSGVSDVSSDIAPEELGTAEEFEVAIELETVEADDANEDSTENVTEEVTETTQETTVEVAPIFEVEASEVVENVDENTTDISLTQFAIVNPGEQNYTVTIEGEGSEAFTYNQETNSLEVIQELDHESQESVELTVTFVSDNGDTQELALALDVTDVDEAVVLAVEPVNTISEVAISGELIANQVNVSETVPAGTVVATFSATDPEGNALTYSLGGTGSELMTVSETGEVTLTGNLDFETNSTLVMVLEVSDGTNTTIEEITINVINDDEPATIAATLSAASFAETSAVGAAIASINATDPEGSAMNYSLSGTGSDNFSIDASGNITLASGLDYETATSYELTVVADDGTYASTEVITISVADVNEAPTLSSTVAFNTFLENTATGTTIATSSSTDPEAGAISYSLSGTGSENFSVSSDGTVTLASALDYETTTEYAITLTASDGANSVSETLTINVGDINEAPSLTNSLAASTFAENVSTGTTIATASASDPESQAITYSLSGTGSENFAVDSAGNITLSSALDYETTTSYSLTLTASDGANSTSNTINISVDDVTELSIALASSSISLSEAATSGTSVTTTATTTDGSATVTYSLSGTDSDKFSVSSNGTITTAASLDYETTTSYSLTLTATDGTNTVTDSLTINITDVDLTVTNTLAASGQAENISTGTSIMTASASGAEGTMSYSITDSDNKFSINSSTGEVTLANALDYETKTSHTFTVTATDGVTTVTEEFTLSVTDMIINTLAVSLANSGAALAESSSSGTSVGSSSISNPDSETVSYSLSGTGSSNFAVDSSGNVTTNATLDFETAKSYSLTLTATAGGNTTTDAFTVNVGNVEELESAVLRYSADYNSASRSGFSATATRGPSGSSLAAYTLEQVGTTNSTAITSVDDTSNNYVPVEINSGTALNWRYYFPVDTAGNGQFAFAPNSSALDGKYYSPLGTAVTTTIANADFLTAGRLEGAEYWFMTTDKAAANISYQSSNGQRTYGVIGGSNAKYSTHGSLGASGNTWQTAITGAGYTFQSCYNVNLSTCLSDASIDINDVGIIVVNSLGTYTFGYSNSDLADWIDGGGNFFQTMWEHSGGCCGSTENMAQAQGIFSALGWSGLSGVSSGASETNVTITQSTIDGITNNGGTLDYSDILNAVFNPATSGYMNIPSVCNSFGNNDLFICDPGRTGSTGAVMGVGDVNAFSNYIRNDNWSIMQWFAGLNTGGSATTSTYNLYEDQVTLAGEVYKDANFVSFTDSNKRVIAMAVIPIENFAASGSSNDYFIPNFVPKTLWSYGDVGHDYCLGAGNNASACNTYDNYYDFSSIALDSSDMLDTSRFNGSTNELPEGQSMWWQVLNPSGVGVGLWAQISLKDSYDGASGSTPRDDQQSLLNVVISNVDYRKNDTTRYSAGDTGLGMDGYHYWSYQGATNADNDGLGINYGTSPIECATSNDSGCFWGDSSNQPGGAMITSSDPYKSGNMTLGVNYNSNNDTFSTGSFNVSAVVQDVKPSSSSYADYASLSNFRSSDFYSSSATGYSGFFSGILEFDVSGTGNSQLSSIRSSSTLATFTFDNTNDDVQVVAPLTISAAPSNNYTSNWSTVDTGSMTLKFGDATNDEAKSAYISSEVYAAEIQDDGAQIDGTSGGSNNLAGVMVSYNTIDKEDTDLFHTGGNDSMPDTAYSTWGFWAMSAADVSPNSGTQNASVHLGTWVGGEVVAQNEIPTSGSASMSGAAVMNVAYRYNQTGTNYDVHKYTTTADVAATFNWGSSGYSGTLAFTNFDDKNPIVDNAGFASFSVAITGTDNTYSGNSTDSLANSWLGGASVAGALYGDSSPDESGGRVNVNLYKSGDTGTAGANDFYFAEGIYLVD</sequence>
<evidence type="ECO:0000256" key="9">
    <source>
        <dbReference type="SAM" id="SignalP"/>
    </source>
</evidence>
<keyword evidence="6" id="KW-1133">Transmembrane helix</keyword>
<dbReference type="InterPro" id="IPR015919">
    <property type="entry name" value="Cadherin-like_sf"/>
</dbReference>
<feature type="domain" description="Cadherin" evidence="10">
    <location>
        <begin position="621"/>
        <end position="716"/>
    </location>
</feature>
<evidence type="ECO:0000259" key="10">
    <source>
        <dbReference type="PROSITE" id="PS50268"/>
    </source>
</evidence>
<dbReference type="Pfam" id="PF00028">
    <property type="entry name" value="Cadherin"/>
    <property type="match status" value="6"/>
</dbReference>
<evidence type="ECO:0000256" key="2">
    <source>
        <dbReference type="ARBA" id="ARBA00022692"/>
    </source>
</evidence>
<protein>
    <submittedName>
        <fullName evidence="11">Hypothetical cadherin domain containing protein</fullName>
    </submittedName>
</protein>
<feature type="signal peptide" evidence="9">
    <location>
        <begin position="1"/>
        <end position="28"/>
    </location>
</feature>
<comment type="subcellular location">
    <subcellularLocation>
        <location evidence="1">Membrane</location>
    </subcellularLocation>
</comment>
<keyword evidence="2" id="KW-0812">Transmembrane</keyword>
<dbReference type="PRINTS" id="PR00205">
    <property type="entry name" value="CADHERIN"/>
</dbReference>
<keyword evidence="4" id="KW-0106">Calcium</keyword>
<dbReference type="InterPro" id="IPR002126">
    <property type="entry name" value="Cadherin-like_dom"/>
</dbReference>
<dbReference type="CDD" id="cd11304">
    <property type="entry name" value="Cadherin_repeat"/>
    <property type="match status" value="8"/>
</dbReference>
<dbReference type="SMART" id="SM00112">
    <property type="entry name" value="CA"/>
    <property type="match status" value="8"/>
</dbReference>
<feature type="domain" description="Cadherin" evidence="10">
    <location>
        <begin position="1012"/>
        <end position="1099"/>
    </location>
</feature>
<dbReference type="EMBL" id="EF107099">
    <property type="protein sequence ID" value="ABL97205.1"/>
    <property type="molecule type" value="Genomic_DNA"/>
</dbReference>
<evidence type="ECO:0000256" key="7">
    <source>
        <dbReference type="ARBA" id="ARBA00023136"/>
    </source>
</evidence>
<gene>
    <name evidence="11" type="ORF">MBMO_EB0-49D07.0048</name>
</gene>
<feature type="chain" id="PRO_5002668490" evidence="9">
    <location>
        <begin position="29"/>
        <end position="2204"/>
    </location>
</feature>
<reference evidence="11" key="1">
    <citation type="journal article" date="2007" name="Environ. Microbiol.">
        <title>Proteorhodopsin photosystem gene clusters exhibit co-evolutionary trends and shared ancestry among diverse marine microbial phyla.</title>
        <authorList>
            <person name="McCarren J."/>
            <person name="Delong E.F."/>
        </authorList>
    </citation>
    <scope>NUCLEOTIDE SEQUENCE</scope>
</reference>
<feature type="domain" description="Cadherin" evidence="10">
    <location>
        <begin position="525"/>
        <end position="619"/>
    </location>
</feature>
<feature type="domain" description="Cadherin" evidence="10">
    <location>
        <begin position="908"/>
        <end position="1005"/>
    </location>
</feature>
<feature type="domain" description="Cadherin" evidence="10">
    <location>
        <begin position="727"/>
        <end position="812"/>
    </location>
</feature>
<feature type="domain" description="Cadherin" evidence="10">
    <location>
        <begin position="387"/>
        <end position="515"/>
    </location>
</feature>
<keyword evidence="7" id="KW-0472">Membrane</keyword>
<dbReference type="PANTHER" id="PTHR24025">
    <property type="entry name" value="DESMOGLEIN FAMILY MEMBER"/>
    <property type="match status" value="1"/>
</dbReference>
<accession>A4GJB0</accession>
<evidence type="ECO:0000256" key="8">
    <source>
        <dbReference type="SAM" id="MobiDB-lite"/>
    </source>
</evidence>
<feature type="region of interest" description="Disordered" evidence="8">
    <location>
        <begin position="1108"/>
        <end position="1129"/>
    </location>
</feature>
<dbReference type="GO" id="GO:0005911">
    <property type="term" value="C:cell-cell junction"/>
    <property type="evidence" value="ECO:0007669"/>
    <property type="project" value="TreeGrafter"/>
</dbReference>
<feature type="compositionally biased region" description="Acidic residues" evidence="8">
    <location>
        <begin position="314"/>
        <end position="326"/>
    </location>
</feature>
<dbReference type="GO" id="GO:0007156">
    <property type="term" value="P:homophilic cell adhesion via plasma membrane adhesion molecules"/>
    <property type="evidence" value="ECO:0007669"/>
    <property type="project" value="InterPro"/>
</dbReference>
<feature type="region of interest" description="Disordered" evidence="8">
    <location>
        <begin position="194"/>
        <end position="341"/>
    </location>
</feature>
<dbReference type="InterPro" id="IPR050971">
    <property type="entry name" value="Cadherin-domain_protein"/>
</dbReference>
<evidence type="ECO:0000256" key="1">
    <source>
        <dbReference type="ARBA" id="ARBA00004370"/>
    </source>
</evidence>
<feature type="compositionally biased region" description="Low complexity" evidence="8">
    <location>
        <begin position="1108"/>
        <end position="1122"/>
    </location>
</feature>
<dbReference type="SUPFAM" id="SSF49313">
    <property type="entry name" value="Cadherin-like"/>
    <property type="match status" value="7"/>
</dbReference>
<keyword evidence="5" id="KW-0130">Cell adhesion</keyword>